<dbReference type="InterPro" id="IPR018247">
    <property type="entry name" value="EF_Hand_1_Ca_BS"/>
</dbReference>
<organism evidence="2 3">
    <name type="scientific">Sphingomonas sediminicola</name>
    <dbReference type="NCBI Taxonomy" id="386874"/>
    <lineage>
        <taxon>Bacteria</taxon>
        <taxon>Pseudomonadati</taxon>
        <taxon>Pseudomonadota</taxon>
        <taxon>Alphaproteobacteria</taxon>
        <taxon>Sphingomonadales</taxon>
        <taxon>Sphingomonadaceae</taxon>
        <taxon>Sphingomonas</taxon>
    </lineage>
</organism>
<dbReference type="Proteomes" id="UP000516105">
    <property type="component" value="Chromosome"/>
</dbReference>
<evidence type="ECO:0000313" key="2">
    <source>
        <dbReference type="EMBL" id="QNP45890.1"/>
    </source>
</evidence>
<feature type="domain" description="EF-hand" evidence="1">
    <location>
        <begin position="44"/>
        <end position="58"/>
    </location>
</feature>
<gene>
    <name evidence="2" type="ORF">H9L14_00825</name>
</gene>
<proteinExistence type="predicted"/>
<dbReference type="Pfam" id="PF13202">
    <property type="entry name" value="EF-hand_5"/>
    <property type="match status" value="1"/>
</dbReference>
<reference evidence="2 3" key="1">
    <citation type="submission" date="2020-08" db="EMBL/GenBank/DDBJ databases">
        <title>Genome sequence of Sphingomonas sediminicola KACC 15039T.</title>
        <authorList>
            <person name="Hyun D.-W."/>
            <person name="Bae J.-W."/>
        </authorList>
    </citation>
    <scope>NUCLEOTIDE SEQUENCE [LARGE SCALE GENOMIC DNA]</scope>
    <source>
        <strain evidence="2 3">KACC 15039</strain>
    </source>
</reference>
<keyword evidence="3" id="KW-1185">Reference proteome</keyword>
<dbReference type="PROSITE" id="PS00018">
    <property type="entry name" value="EF_HAND_1"/>
    <property type="match status" value="1"/>
</dbReference>
<name>A0ABX6T899_9SPHN</name>
<dbReference type="Gene3D" id="1.10.238.10">
    <property type="entry name" value="EF-hand"/>
    <property type="match status" value="1"/>
</dbReference>
<evidence type="ECO:0000313" key="3">
    <source>
        <dbReference type="Proteomes" id="UP000516105"/>
    </source>
</evidence>
<dbReference type="SUPFAM" id="SSF47473">
    <property type="entry name" value="EF-hand"/>
    <property type="match status" value="1"/>
</dbReference>
<dbReference type="InterPro" id="IPR002048">
    <property type="entry name" value="EF_hand_dom"/>
</dbReference>
<protein>
    <recommendedName>
        <fullName evidence="1">EF-hand domain-containing protein</fullName>
    </recommendedName>
</protein>
<evidence type="ECO:0000259" key="1">
    <source>
        <dbReference type="Pfam" id="PF13202"/>
    </source>
</evidence>
<dbReference type="InterPro" id="IPR011992">
    <property type="entry name" value="EF-hand-dom_pair"/>
</dbReference>
<accession>A0ABX6T899</accession>
<dbReference type="RefSeq" id="WP_187708843.1">
    <property type="nucleotide sequence ID" value="NZ_CP060782.1"/>
</dbReference>
<dbReference type="EMBL" id="CP060782">
    <property type="protein sequence ID" value="QNP45890.1"/>
    <property type="molecule type" value="Genomic_DNA"/>
</dbReference>
<sequence>MFDALVVLLAVQAATPPSASNAAFNPRAVELFERDWVLNQWAKRRFDTNGDGIISVQEAQPAALEFKEIADGDGDGRVTPYEYERAREFIIARY</sequence>